<gene>
    <name evidence="1" type="ORF">DPMN_027646</name>
</gene>
<name>A0A9D4LTW4_DREPO</name>
<proteinExistence type="predicted"/>
<accession>A0A9D4LTW4</accession>
<protein>
    <submittedName>
        <fullName evidence="1">Uncharacterized protein</fullName>
    </submittedName>
</protein>
<evidence type="ECO:0000313" key="1">
    <source>
        <dbReference type="EMBL" id="KAH3864623.1"/>
    </source>
</evidence>
<sequence length="55" mass="6149">MQDVGFIVGPQIVESGGAMVWIHRYRPELSQSPGCRWDATLVNGNYGEQRVIQCV</sequence>
<evidence type="ECO:0000313" key="2">
    <source>
        <dbReference type="Proteomes" id="UP000828390"/>
    </source>
</evidence>
<dbReference type="Proteomes" id="UP000828390">
    <property type="component" value="Unassembled WGS sequence"/>
</dbReference>
<dbReference type="EMBL" id="JAIWYP010000002">
    <property type="protein sequence ID" value="KAH3864623.1"/>
    <property type="molecule type" value="Genomic_DNA"/>
</dbReference>
<keyword evidence="2" id="KW-1185">Reference proteome</keyword>
<organism evidence="1 2">
    <name type="scientific">Dreissena polymorpha</name>
    <name type="common">Zebra mussel</name>
    <name type="synonym">Mytilus polymorpha</name>
    <dbReference type="NCBI Taxonomy" id="45954"/>
    <lineage>
        <taxon>Eukaryota</taxon>
        <taxon>Metazoa</taxon>
        <taxon>Spiralia</taxon>
        <taxon>Lophotrochozoa</taxon>
        <taxon>Mollusca</taxon>
        <taxon>Bivalvia</taxon>
        <taxon>Autobranchia</taxon>
        <taxon>Heteroconchia</taxon>
        <taxon>Euheterodonta</taxon>
        <taxon>Imparidentia</taxon>
        <taxon>Neoheterodontei</taxon>
        <taxon>Myida</taxon>
        <taxon>Dreissenoidea</taxon>
        <taxon>Dreissenidae</taxon>
        <taxon>Dreissena</taxon>
    </lineage>
</organism>
<comment type="caution">
    <text evidence="1">The sequence shown here is derived from an EMBL/GenBank/DDBJ whole genome shotgun (WGS) entry which is preliminary data.</text>
</comment>
<reference evidence="1" key="1">
    <citation type="journal article" date="2019" name="bioRxiv">
        <title>The Genome of the Zebra Mussel, Dreissena polymorpha: A Resource for Invasive Species Research.</title>
        <authorList>
            <person name="McCartney M.A."/>
            <person name="Auch B."/>
            <person name="Kono T."/>
            <person name="Mallez S."/>
            <person name="Zhang Y."/>
            <person name="Obille A."/>
            <person name="Becker A."/>
            <person name="Abrahante J.E."/>
            <person name="Garbe J."/>
            <person name="Badalamenti J.P."/>
            <person name="Herman A."/>
            <person name="Mangelson H."/>
            <person name="Liachko I."/>
            <person name="Sullivan S."/>
            <person name="Sone E.D."/>
            <person name="Koren S."/>
            <person name="Silverstein K.A.T."/>
            <person name="Beckman K.B."/>
            <person name="Gohl D.M."/>
        </authorList>
    </citation>
    <scope>NUCLEOTIDE SEQUENCE</scope>
    <source>
        <strain evidence="1">Duluth1</strain>
        <tissue evidence="1">Whole animal</tissue>
    </source>
</reference>
<dbReference type="AlphaFoldDB" id="A0A9D4LTW4"/>
<reference evidence="1" key="2">
    <citation type="submission" date="2020-11" db="EMBL/GenBank/DDBJ databases">
        <authorList>
            <person name="McCartney M.A."/>
            <person name="Auch B."/>
            <person name="Kono T."/>
            <person name="Mallez S."/>
            <person name="Becker A."/>
            <person name="Gohl D.M."/>
            <person name="Silverstein K.A.T."/>
            <person name="Koren S."/>
            <person name="Bechman K.B."/>
            <person name="Herman A."/>
            <person name="Abrahante J.E."/>
            <person name="Garbe J."/>
        </authorList>
    </citation>
    <scope>NUCLEOTIDE SEQUENCE</scope>
    <source>
        <strain evidence="1">Duluth1</strain>
        <tissue evidence="1">Whole animal</tissue>
    </source>
</reference>